<feature type="compositionally biased region" description="Basic residues" evidence="1">
    <location>
        <begin position="29"/>
        <end position="40"/>
    </location>
</feature>
<accession>A0A0R2D1U6</accession>
<dbReference type="PATRIC" id="fig|1423802.4.peg.276"/>
<feature type="region of interest" description="Disordered" evidence="1">
    <location>
        <begin position="22"/>
        <end position="51"/>
    </location>
</feature>
<sequence>MTKVDGYYASWEEVREDRKLQRELDEKRKLAKSSKKKNKNKRGEVKFNGIR</sequence>
<reference evidence="2 3" key="1">
    <citation type="journal article" date="2015" name="Genome Announc.">
        <title>Expanding the biotechnology potential of lactobacilli through comparative genomics of 213 strains and associated genera.</title>
        <authorList>
            <person name="Sun Z."/>
            <person name="Harris H.M."/>
            <person name="McCann A."/>
            <person name="Guo C."/>
            <person name="Argimon S."/>
            <person name="Zhang W."/>
            <person name="Yang X."/>
            <person name="Jeffery I.B."/>
            <person name="Cooney J.C."/>
            <person name="Kagawa T.F."/>
            <person name="Liu W."/>
            <person name="Song Y."/>
            <person name="Salvetti E."/>
            <person name="Wrobel A."/>
            <person name="Rasinkangas P."/>
            <person name="Parkhill J."/>
            <person name="Rea M.C."/>
            <person name="O'Sullivan O."/>
            <person name="Ritari J."/>
            <person name="Douillard F.P."/>
            <person name="Paul Ross R."/>
            <person name="Yang R."/>
            <person name="Briner A.E."/>
            <person name="Felis G.E."/>
            <person name="de Vos W.M."/>
            <person name="Barrangou R."/>
            <person name="Klaenhammer T.R."/>
            <person name="Caufield P.W."/>
            <person name="Cui Y."/>
            <person name="Zhang H."/>
            <person name="O'Toole P.W."/>
        </authorList>
    </citation>
    <scope>NUCLEOTIDE SEQUENCE [LARGE SCALE GENOMIC DNA]</scope>
    <source>
        <strain evidence="2 3">DSM 24302</strain>
    </source>
</reference>
<name>A0A0R2D1U6_9LACO</name>
<dbReference type="Proteomes" id="UP000051256">
    <property type="component" value="Unassembled WGS sequence"/>
</dbReference>
<gene>
    <name evidence="2" type="ORF">FC56_GL000268</name>
</gene>
<evidence type="ECO:0000313" key="3">
    <source>
        <dbReference type="Proteomes" id="UP000051256"/>
    </source>
</evidence>
<protein>
    <submittedName>
        <fullName evidence="2">Uncharacterized protein</fullName>
    </submittedName>
</protein>
<dbReference type="EMBL" id="AYZR01000008">
    <property type="protein sequence ID" value="KRM93555.1"/>
    <property type="molecule type" value="Genomic_DNA"/>
</dbReference>
<dbReference type="STRING" id="1423802.FC56_GL000268"/>
<keyword evidence="3" id="KW-1185">Reference proteome</keyword>
<dbReference type="AlphaFoldDB" id="A0A0R2D1U6"/>
<evidence type="ECO:0000256" key="1">
    <source>
        <dbReference type="SAM" id="MobiDB-lite"/>
    </source>
</evidence>
<organism evidence="2 3">
    <name type="scientific">Lentilactobacillus senioris DSM 24302 = JCM 17472</name>
    <dbReference type="NCBI Taxonomy" id="1423802"/>
    <lineage>
        <taxon>Bacteria</taxon>
        <taxon>Bacillati</taxon>
        <taxon>Bacillota</taxon>
        <taxon>Bacilli</taxon>
        <taxon>Lactobacillales</taxon>
        <taxon>Lactobacillaceae</taxon>
        <taxon>Lentilactobacillus</taxon>
    </lineage>
</organism>
<evidence type="ECO:0000313" key="2">
    <source>
        <dbReference type="EMBL" id="KRM93555.1"/>
    </source>
</evidence>
<comment type="caution">
    <text evidence="2">The sequence shown here is derived from an EMBL/GenBank/DDBJ whole genome shotgun (WGS) entry which is preliminary data.</text>
</comment>
<proteinExistence type="predicted"/>